<gene>
    <name evidence="5" type="ORF">PICMEDRAFT_178191</name>
</gene>
<evidence type="ECO:0000256" key="2">
    <source>
        <dbReference type="ARBA" id="ARBA00022980"/>
    </source>
</evidence>
<comment type="similarity">
    <text evidence="1">Belongs to the eukaryotic ribosomal protein eS6 family.</text>
</comment>
<dbReference type="InterPro" id="IPR020924">
    <property type="entry name" value="Ribosomal_eS6_arc"/>
</dbReference>
<reference evidence="5 6" key="1">
    <citation type="journal article" date="2016" name="Proc. Natl. Acad. Sci. U.S.A.">
        <title>Comparative genomics of biotechnologically important yeasts.</title>
        <authorList>
            <person name="Riley R."/>
            <person name="Haridas S."/>
            <person name="Wolfe K.H."/>
            <person name="Lopes M.R."/>
            <person name="Hittinger C.T."/>
            <person name="Goeker M."/>
            <person name="Salamov A.A."/>
            <person name="Wisecaver J.H."/>
            <person name="Long T.M."/>
            <person name="Calvey C.H."/>
            <person name="Aerts A.L."/>
            <person name="Barry K.W."/>
            <person name="Choi C."/>
            <person name="Clum A."/>
            <person name="Coughlan A.Y."/>
            <person name="Deshpande S."/>
            <person name="Douglass A.P."/>
            <person name="Hanson S.J."/>
            <person name="Klenk H.-P."/>
            <person name="LaButti K.M."/>
            <person name="Lapidus A."/>
            <person name="Lindquist E.A."/>
            <person name="Lipzen A.M."/>
            <person name="Meier-Kolthoff J.P."/>
            <person name="Ohm R.A."/>
            <person name="Otillar R.P."/>
            <person name="Pangilinan J.L."/>
            <person name="Peng Y."/>
            <person name="Rokas A."/>
            <person name="Rosa C.A."/>
            <person name="Scheuner C."/>
            <person name="Sibirny A.A."/>
            <person name="Slot J.C."/>
            <person name="Stielow J.B."/>
            <person name="Sun H."/>
            <person name="Kurtzman C.P."/>
            <person name="Blackwell M."/>
            <person name="Grigoriev I.V."/>
            <person name="Jeffries T.W."/>
        </authorList>
    </citation>
    <scope>NUCLEOTIDE SEQUENCE [LARGE SCALE GENOMIC DNA]</scope>
    <source>
        <strain evidence="5 6">NRRL Y-2026</strain>
    </source>
</reference>
<evidence type="ECO:0000256" key="1">
    <source>
        <dbReference type="ARBA" id="ARBA00009312"/>
    </source>
</evidence>
<dbReference type="AlphaFoldDB" id="A0A1E3NM13"/>
<dbReference type="SMART" id="SM01405">
    <property type="entry name" value="Ribosomal_S6e"/>
    <property type="match status" value="1"/>
</dbReference>
<dbReference type="STRING" id="763406.A0A1E3NM13"/>
<protein>
    <recommendedName>
        <fullName evidence="7">40S ribosomal protein S6</fullName>
    </recommendedName>
</protein>
<evidence type="ECO:0000256" key="4">
    <source>
        <dbReference type="SAM" id="MobiDB-lite"/>
    </source>
</evidence>
<dbReference type="GeneID" id="30178446"/>
<dbReference type="HAMAP" id="MF_00512">
    <property type="entry name" value="Ribosomal_eS6"/>
    <property type="match status" value="1"/>
</dbReference>
<feature type="compositionally biased region" description="Basic and acidic residues" evidence="4">
    <location>
        <begin position="167"/>
        <end position="180"/>
    </location>
</feature>
<dbReference type="RefSeq" id="XP_019018219.1">
    <property type="nucleotide sequence ID" value="XM_019161759.1"/>
</dbReference>
<evidence type="ECO:0000313" key="6">
    <source>
        <dbReference type="Proteomes" id="UP000094455"/>
    </source>
</evidence>
<dbReference type="InterPro" id="IPR001377">
    <property type="entry name" value="Ribosomal_eS6"/>
</dbReference>
<accession>A0A1E3NM13</accession>
<keyword evidence="3" id="KW-0687">Ribonucleoprotein</keyword>
<dbReference type="Proteomes" id="UP000094455">
    <property type="component" value="Unassembled WGS sequence"/>
</dbReference>
<dbReference type="Gene3D" id="1.20.5.2650">
    <property type="match status" value="1"/>
</dbReference>
<dbReference type="Pfam" id="PF01092">
    <property type="entry name" value="Ribosomal_S6e"/>
    <property type="match status" value="1"/>
</dbReference>
<name>A0A1E3NM13_9ASCO</name>
<feature type="region of interest" description="Disordered" evidence="4">
    <location>
        <begin position="137"/>
        <end position="231"/>
    </location>
</feature>
<dbReference type="GO" id="GO:0006412">
    <property type="term" value="P:translation"/>
    <property type="evidence" value="ECO:0007669"/>
    <property type="project" value="InterPro"/>
</dbReference>
<evidence type="ECO:0000313" key="5">
    <source>
        <dbReference type="EMBL" id="ODQ47106.1"/>
    </source>
</evidence>
<dbReference type="EMBL" id="KV454002">
    <property type="protein sequence ID" value="ODQ47106.1"/>
    <property type="molecule type" value="Genomic_DNA"/>
</dbReference>
<dbReference type="GO" id="GO:1990904">
    <property type="term" value="C:ribonucleoprotein complex"/>
    <property type="evidence" value="ECO:0007669"/>
    <property type="project" value="UniProtKB-KW"/>
</dbReference>
<evidence type="ECO:0000256" key="3">
    <source>
        <dbReference type="ARBA" id="ARBA00023274"/>
    </source>
</evidence>
<sequence>MAALFYEPPPPRVSEILKLPDNLDFLFFYHVLLHRACSNPFEISTRTPCPFNLPRAPHTVRASCASFRRSSAAGLLAAALCGELWRRWRCERSRPCQDSDRSEQAEDCYRQKKVAFESSLGPLDIVQARLTHNNHEGMLDTAGEGQKANGRRRRLRKTEVVARGQHKRAEHEHEHEHEHLSVNMNTRSRTDKHTAKQSVENQQAQRRDIGRARVQSQKHTRKTQADGKKQAVGTVWRPLSRHALYTPQQAHNTNFHFPLSFLQLNIAYPPNGTQKCIDIDDEQKLRVFFEKRMGQEVDGDSVGDEFKGYVFKITGGNDKQGFPMKQGVMIPNRVKLLLSKDHSCYRQRRNGERKRKSVRGCIVANDLSVLALTVTKLGEQEIEGLTDAQVPKRLGPKRASNIRKFFGLTKEDDVTQFVIRREIVKGDKTYTKAPKIQRLVTPQRLQRKRAVKAQKIKNAQAQREAAAEYAQLLAQRLHERKAERAEIRKRRASSLKN</sequence>
<dbReference type="OrthoDB" id="10260596at2759"/>
<dbReference type="PANTHER" id="PTHR11502">
    <property type="entry name" value="40S RIBOSOMAL PROTEIN S6"/>
    <property type="match status" value="1"/>
</dbReference>
<keyword evidence="2" id="KW-0689">Ribosomal protein</keyword>
<dbReference type="PROSITE" id="PS00578">
    <property type="entry name" value="RIBOSOMAL_S6E"/>
    <property type="match status" value="1"/>
</dbReference>
<dbReference type="InterPro" id="IPR018282">
    <property type="entry name" value="Ribosomal_eS6_CS"/>
</dbReference>
<evidence type="ECO:0008006" key="7">
    <source>
        <dbReference type="Google" id="ProtNLM"/>
    </source>
</evidence>
<proteinExistence type="inferred from homology"/>
<keyword evidence="6" id="KW-1185">Reference proteome</keyword>
<dbReference type="GO" id="GO:0003735">
    <property type="term" value="F:structural constituent of ribosome"/>
    <property type="evidence" value="ECO:0007669"/>
    <property type="project" value="InterPro"/>
</dbReference>
<dbReference type="GO" id="GO:0005840">
    <property type="term" value="C:ribosome"/>
    <property type="evidence" value="ECO:0007669"/>
    <property type="project" value="UniProtKB-KW"/>
</dbReference>
<organism evidence="5 6">
    <name type="scientific">Pichia membranifaciens NRRL Y-2026</name>
    <dbReference type="NCBI Taxonomy" id="763406"/>
    <lineage>
        <taxon>Eukaryota</taxon>
        <taxon>Fungi</taxon>
        <taxon>Dikarya</taxon>
        <taxon>Ascomycota</taxon>
        <taxon>Saccharomycotina</taxon>
        <taxon>Pichiomycetes</taxon>
        <taxon>Pichiales</taxon>
        <taxon>Pichiaceae</taxon>
        <taxon>Pichia</taxon>
    </lineage>
</organism>